<sequence>MGRVALWVAVGAAVALVLLAGAAAGVVSSVFGGGGGAGCLGVVTVPGANPAGLSGEQAGNASVIVATGERMRVPVRGWVIAVATALQESGLINIRGGDRDSLGLFQQRPSQGWGTPGQTMNPDYAARKFYERLLAVPGWERLPLTEAAQAVQRSAYPDAYQKHEARATAIVAAFTGGALPGCDGAAISASGWTRPVPGTVSSGFRTPDRPDHDGVDIKAPREP</sequence>
<name>A0A6V8KWI8_9ACTN</name>
<reference evidence="2 3" key="2">
    <citation type="submission" date="2020-03" db="EMBL/GenBank/DDBJ databases">
        <authorList>
            <person name="Ichikawa N."/>
            <person name="Kimura A."/>
            <person name="Kitahashi Y."/>
            <person name="Uohara A."/>
        </authorList>
    </citation>
    <scope>NUCLEOTIDE SEQUENCE [LARGE SCALE GENOMIC DNA]</scope>
    <source>
        <strain evidence="2 3">NBRC 108639</strain>
    </source>
</reference>
<organism evidence="2 3">
    <name type="scientific">Phytohabitans houttuyneae</name>
    <dbReference type="NCBI Taxonomy" id="1076126"/>
    <lineage>
        <taxon>Bacteria</taxon>
        <taxon>Bacillati</taxon>
        <taxon>Actinomycetota</taxon>
        <taxon>Actinomycetes</taxon>
        <taxon>Micromonosporales</taxon>
        <taxon>Micromonosporaceae</taxon>
    </lineage>
</organism>
<comment type="caution">
    <text evidence="2">The sequence shown here is derived from an EMBL/GenBank/DDBJ whole genome shotgun (WGS) entry which is preliminary data.</text>
</comment>
<gene>
    <name evidence="2" type="ORF">Phou_091350</name>
</gene>
<evidence type="ECO:0000313" key="3">
    <source>
        <dbReference type="Proteomes" id="UP000482800"/>
    </source>
</evidence>
<dbReference type="Proteomes" id="UP000482800">
    <property type="component" value="Unassembled WGS sequence"/>
</dbReference>
<dbReference type="AlphaFoldDB" id="A0A6V8KWI8"/>
<proteinExistence type="predicted"/>
<evidence type="ECO:0000313" key="2">
    <source>
        <dbReference type="EMBL" id="GFJ84955.1"/>
    </source>
</evidence>
<evidence type="ECO:0000256" key="1">
    <source>
        <dbReference type="SAM" id="MobiDB-lite"/>
    </source>
</evidence>
<accession>A0A6V8KWI8</accession>
<keyword evidence="3" id="KW-1185">Reference proteome</keyword>
<feature type="region of interest" description="Disordered" evidence="1">
    <location>
        <begin position="198"/>
        <end position="223"/>
    </location>
</feature>
<dbReference type="EMBL" id="BLPF01000004">
    <property type="protein sequence ID" value="GFJ84955.1"/>
    <property type="molecule type" value="Genomic_DNA"/>
</dbReference>
<protein>
    <submittedName>
        <fullName evidence="2">Uncharacterized protein</fullName>
    </submittedName>
</protein>
<reference evidence="2 3" key="1">
    <citation type="submission" date="2020-03" db="EMBL/GenBank/DDBJ databases">
        <title>Whole genome shotgun sequence of Phytohabitans houttuyneae NBRC 108639.</title>
        <authorList>
            <person name="Komaki H."/>
            <person name="Tamura T."/>
        </authorList>
    </citation>
    <scope>NUCLEOTIDE SEQUENCE [LARGE SCALE GENOMIC DNA]</scope>
    <source>
        <strain evidence="2 3">NBRC 108639</strain>
    </source>
</reference>
<feature type="compositionally biased region" description="Basic and acidic residues" evidence="1">
    <location>
        <begin position="206"/>
        <end position="223"/>
    </location>
</feature>